<comment type="caution">
    <text evidence="2">The sequence shown here is derived from an EMBL/GenBank/DDBJ whole genome shotgun (WGS) entry which is preliminary data.</text>
</comment>
<name>A0ABS8W582_DATST</name>
<gene>
    <name evidence="2" type="ORF">HAX54_043936</name>
</gene>
<feature type="compositionally biased region" description="Basic and acidic residues" evidence="1">
    <location>
        <begin position="61"/>
        <end position="75"/>
    </location>
</feature>
<evidence type="ECO:0000256" key="1">
    <source>
        <dbReference type="SAM" id="MobiDB-lite"/>
    </source>
</evidence>
<keyword evidence="3" id="KW-1185">Reference proteome</keyword>
<evidence type="ECO:0000313" key="3">
    <source>
        <dbReference type="Proteomes" id="UP000823775"/>
    </source>
</evidence>
<protein>
    <submittedName>
        <fullName evidence="2">Uncharacterized protein</fullName>
    </submittedName>
</protein>
<dbReference type="Proteomes" id="UP000823775">
    <property type="component" value="Unassembled WGS sequence"/>
</dbReference>
<sequence>MGIFVPCVLRPPETDLISGTGTIVSLEFHHDGIDWGILESKSRCLTVKRSISLHKTTSSPKQERESSVLHCDCPD</sequence>
<evidence type="ECO:0000313" key="2">
    <source>
        <dbReference type="EMBL" id="MCE2056027.1"/>
    </source>
</evidence>
<dbReference type="EMBL" id="JACEIK010006637">
    <property type="protein sequence ID" value="MCE2056027.1"/>
    <property type="molecule type" value="Genomic_DNA"/>
</dbReference>
<reference evidence="2 3" key="1">
    <citation type="journal article" date="2021" name="BMC Genomics">
        <title>Datura genome reveals duplications of psychoactive alkaloid biosynthetic genes and high mutation rate following tissue culture.</title>
        <authorList>
            <person name="Rajewski A."/>
            <person name="Carter-House D."/>
            <person name="Stajich J."/>
            <person name="Litt A."/>
        </authorList>
    </citation>
    <scope>NUCLEOTIDE SEQUENCE [LARGE SCALE GENOMIC DNA]</scope>
    <source>
        <strain evidence="2">AR-01</strain>
    </source>
</reference>
<organism evidence="2 3">
    <name type="scientific">Datura stramonium</name>
    <name type="common">Jimsonweed</name>
    <name type="synonym">Common thornapple</name>
    <dbReference type="NCBI Taxonomy" id="4076"/>
    <lineage>
        <taxon>Eukaryota</taxon>
        <taxon>Viridiplantae</taxon>
        <taxon>Streptophyta</taxon>
        <taxon>Embryophyta</taxon>
        <taxon>Tracheophyta</taxon>
        <taxon>Spermatophyta</taxon>
        <taxon>Magnoliopsida</taxon>
        <taxon>eudicotyledons</taxon>
        <taxon>Gunneridae</taxon>
        <taxon>Pentapetalae</taxon>
        <taxon>asterids</taxon>
        <taxon>lamiids</taxon>
        <taxon>Solanales</taxon>
        <taxon>Solanaceae</taxon>
        <taxon>Solanoideae</taxon>
        <taxon>Datureae</taxon>
        <taxon>Datura</taxon>
    </lineage>
</organism>
<accession>A0ABS8W582</accession>
<feature type="region of interest" description="Disordered" evidence="1">
    <location>
        <begin position="55"/>
        <end position="75"/>
    </location>
</feature>
<proteinExistence type="predicted"/>